<protein>
    <submittedName>
        <fullName evidence="2">Uncharacterized protein</fullName>
    </submittedName>
</protein>
<dbReference type="AlphaFoldDB" id="G9MYX3"/>
<dbReference type="Proteomes" id="UP000007115">
    <property type="component" value="Unassembled WGS sequence"/>
</dbReference>
<evidence type="ECO:0000313" key="3">
    <source>
        <dbReference type="Proteomes" id="UP000007115"/>
    </source>
</evidence>
<dbReference type="GeneID" id="25791831"/>
<evidence type="ECO:0000256" key="1">
    <source>
        <dbReference type="SAM" id="MobiDB-lite"/>
    </source>
</evidence>
<organism evidence="2 3">
    <name type="scientific">Hypocrea virens (strain Gv29-8 / FGSC 10586)</name>
    <name type="common">Gliocladium virens</name>
    <name type="synonym">Trichoderma virens</name>
    <dbReference type="NCBI Taxonomy" id="413071"/>
    <lineage>
        <taxon>Eukaryota</taxon>
        <taxon>Fungi</taxon>
        <taxon>Dikarya</taxon>
        <taxon>Ascomycota</taxon>
        <taxon>Pezizomycotina</taxon>
        <taxon>Sordariomycetes</taxon>
        <taxon>Hypocreomycetidae</taxon>
        <taxon>Hypocreales</taxon>
        <taxon>Hypocreaceae</taxon>
        <taxon>Trichoderma</taxon>
    </lineage>
</organism>
<evidence type="ECO:0000313" key="2">
    <source>
        <dbReference type="EMBL" id="EHK20302.1"/>
    </source>
</evidence>
<feature type="region of interest" description="Disordered" evidence="1">
    <location>
        <begin position="1"/>
        <end position="26"/>
    </location>
</feature>
<accession>G9MYX3</accession>
<gene>
    <name evidence="2" type="ORF">TRIVIDRAFT_224021</name>
</gene>
<dbReference type="InParanoid" id="G9MYX3"/>
<dbReference type="RefSeq" id="XP_013954499.1">
    <property type="nucleotide sequence ID" value="XM_014099024.1"/>
</dbReference>
<comment type="caution">
    <text evidence="2">The sequence shown here is derived from an EMBL/GenBank/DDBJ whole genome shotgun (WGS) entry which is preliminary data.</text>
</comment>
<dbReference type="EMBL" id="ABDF02000080">
    <property type="protein sequence ID" value="EHK20302.1"/>
    <property type="molecule type" value="Genomic_DNA"/>
</dbReference>
<name>G9MYX3_HYPVG</name>
<keyword evidence="3" id="KW-1185">Reference proteome</keyword>
<reference evidence="2 3" key="1">
    <citation type="journal article" date="2011" name="Genome Biol.">
        <title>Comparative genome sequence analysis underscores mycoparasitism as the ancestral life style of Trichoderma.</title>
        <authorList>
            <person name="Kubicek C.P."/>
            <person name="Herrera-Estrella A."/>
            <person name="Seidl-Seiboth V."/>
            <person name="Martinez D.A."/>
            <person name="Druzhinina I.S."/>
            <person name="Thon M."/>
            <person name="Zeilinger S."/>
            <person name="Casas-Flores S."/>
            <person name="Horwitz B.A."/>
            <person name="Mukherjee P.K."/>
            <person name="Mukherjee M."/>
            <person name="Kredics L."/>
            <person name="Alcaraz L.D."/>
            <person name="Aerts A."/>
            <person name="Antal Z."/>
            <person name="Atanasova L."/>
            <person name="Cervantes-Badillo M.G."/>
            <person name="Challacombe J."/>
            <person name="Chertkov O."/>
            <person name="McCluskey K."/>
            <person name="Coulpier F."/>
            <person name="Deshpande N."/>
            <person name="von Doehren H."/>
            <person name="Ebbole D.J."/>
            <person name="Esquivel-Naranjo E.U."/>
            <person name="Fekete E."/>
            <person name="Flipphi M."/>
            <person name="Glaser F."/>
            <person name="Gomez-Rodriguez E.Y."/>
            <person name="Gruber S."/>
            <person name="Han C."/>
            <person name="Henrissat B."/>
            <person name="Hermosa R."/>
            <person name="Hernandez-Onate M."/>
            <person name="Karaffa L."/>
            <person name="Kosti I."/>
            <person name="Le Crom S."/>
            <person name="Lindquist E."/>
            <person name="Lucas S."/>
            <person name="Luebeck M."/>
            <person name="Luebeck P.S."/>
            <person name="Margeot A."/>
            <person name="Metz B."/>
            <person name="Misra M."/>
            <person name="Nevalainen H."/>
            <person name="Omann M."/>
            <person name="Packer N."/>
            <person name="Perrone G."/>
            <person name="Uresti-Rivera E.E."/>
            <person name="Salamov A."/>
            <person name="Schmoll M."/>
            <person name="Seiboth B."/>
            <person name="Shapiro H."/>
            <person name="Sukno S."/>
            <person name="Tamayo-Ramos J.A."/>
            <person name="Tisch D."/>
            <person name="Wiest A."/>
            <person name="Wilkinson H.H."/>
            <person name="Zhang M."/>
            <person name="Coutinho P.M."/>
            <person name="Kenerley C.M."/>
            <person name="Monte E."/>
            <person name="Baker S.E."/>
            <person name="Grigoriev I.V."/>
        </authorList>
    </citation>
    <scope>NUCLEOTIDE SEQUENCE [LARGE SCALE GENOMIC DNA]</scope>
    <source>
        <strain evidence="3">Gv29-8 / FGSC 10586</strain>
    </source>
</reference>
<dbReference type="VEuPathDB" id="FungiDB:TRIVIDRAFT_224021"/>
<proteinExistence type="predicted"/>
<dbReference type="HOGENOM" id="CLU_2469396_0_0_1"/>
<sequence>MLLPVVSRPVDHGPVNRYDRGRPNEPQFTSQQVLRVGQGTIIKHESSRTDAVSLRERVSQRSRRAQVAERLQPAVFPILNTGQAGYGA</sequence>